<name>A0ABM8FE56_9GAMM</name>
<reference evidence="2 3" key="1">
    <citation type="submission" date="2023-01" db="EMBL/GenBank/DDBJ databases">
        <title>Complete genome sequence of Marinomonas pontica strain 200518_36.</title>
        <authorList>
            <person name="Ueki S."/>
            <person name="Gajardo G."/>
            <person name="Maruyama F."/>
        </authorList>
    </citation>
    <scope>NUCLEOTIDE SEQUENCE [LARGE SCALE GENOMIC DNA]</scope>
    <source>
        <strain evidence="2 3">200518_36</strain>
    </source>
</reference>
<evidence type="ECO:0000313" key="3">
    <source>
        <dbReference type="Proteomes" id="UP001307608"/>
    </source>
</evidence>
<dbReference type="PROSITE" id="PS51257">
    <property type="entry name" value="PROKAR_LIPOPROTEIN"/>
    <property type="match status" value="1"/>
</dbReference>
<feature type="region of interest" description="Disordered" evidence="1">
    <location>
        <begin position="24"/>
        <end position="66"/>
    </location>
</feature>
<dbReference type="RefSeq" id="WP_338267845.1">
    <property type="nucleotide sequence ID" value="NZ_AP027271.1"/>
</dbReference>
<accession>A0ABM8FE56</accession>
<organism evidence="2 3">
    <name type="scientific">Marinomonas pontica</name>
    <dbReference type="NCBI Taxonomy" id="264739"/>
    <lineage>
        <taxon>Bacteria</taxon>
        <taxon>Pseudomonadati</taxon>
        <taxon>Pseudomonadota</taxon>
        <taxon>Gammaproteobacteria</taxon>
        <taxon>Oceanospirillales</taxon>
        <taxon>Oceanospirillaceae</taxon>
        <taxon>Marinomonas</taxon>
    </lineage>
</organism>
<proteinExistence type="predicted"/>
<evidence type="ECO:0000256" key="1">
    <source>
        <dbReference type="SAM" id="MobiDB-lite"/>
    </source>
</evidence>
<evidence type="ECO:0008006" key="4">
    <source>
        <dbReference type="Google" id="ProtNLM"/>
    </source>
</evidence>
<protein>
    <recommendedName>
        <fullName evidence="4">Lipoprotein</fullName>
    </recommendedName>
</protein>
<evidence type="ECO:0000313" key="2">
    <source>
        <dbReference type="EMBL" id="BDX03382.1"/>
    </source>
</evidence>
<dbReference type="EMBL" id="AP027271">
    <property type="protein sequence ID" value="BDX03382.1"/>
    <property type="molecule type" value="Genomic_DNA"/>
</dbReference>
<sequence>MSKNRILILILVLFMTGCQQTVKTAKDTQPRQEPPIQEAETSKPTSSGNEATAADLPAESPAELESEPLAEVRVEKMLTPAQRLTQQLIEQGESALTAERLLTPVEDNANLYFQAALGRDPGNYRAIQGISAIVDVYTQWAWQSAQRREYSKAARYIDSARSVNPEDPTIVEMDSRISDLKARRENAARIAIKKRSEPTGSDTDTTEESVVKAGQFRLPETLFSLSEDEIIAQIQPIIDEVSKTNQSLAIYWPNDKEARLIYQIINSRVTEFRVRAMTYHRADYMVELQQD</sequence>
<keyword evidence="3" id="KW-1185">Reference proteome</keyword>
<dbReference type="Proteomes" id="UP001307608">
    <property type="component" value="Chromosome"/>
</dbReference>
<gene>
    <name evidence="2" type="ORF">MACH16_21300</name>
</gene>